<dbReference type="GeneID" id="112494620"/>
<keyword evidence="1" id="KW-1185">Reference proteome</keyword>
<gene>
    <name evidence="2" type="primary">LOC112494620</name>
</gene>
<evidence type="ECO:0000313" key="2">
    <source>
        <dbReference type="RefSeq" id="XP_024942642.1"/>
    </source>
</evidence>
<dbReference type="AlphaFoldDB" id="A0AAJ7RKI6"/>
<protein>
    <submittedName>
        <fullName evidence="2">Uncharacterized protein LOC112494620</fullName>
    </submittedName>
</protein>
<name>A0AAJ7RKI6_CEPCN</name>
<proteinExistence type="predicted"/>
<accession>A0AAJ7RKI6</accession>
<reference evidence="2" key="1">
    <citation type="submission" date="2025-08" db="UniProtKB">
        <authorList>
            <consortium name="RefSeq"/>
        </authorList>
    </citation>
    <scope>IDENTIFICATION</scope>
</reference>
<evidence type="ECO:0000313" key="1">
    <source>
        <dbReference type="Proteomes" id="UP000694920"/>
    </source>
</evidence>
<dbReference type="RefSeq" id="XP_024942642.1">
    <property type="nucleotide sequence ID" value="XM_025086874.1"/>
</dbReference>
<organism evidence="1 2">
    <name type="scientific">Cephus cinctus</name>
    <name type="common">Wheat stem sawfly</name>
    <dbReference type="NCBI Taxonomy" id="211228"/>
    <lineage>
        <taxon>Eukaryota</taxon>
        <taxon>Metazoa</taxon>
        <taxon>Ecdysozoa</taxon>
        <taxon>Arthropoda</taxon>
        <taxon>Hexapoda</taxon>
        <taxon>Insecta</taxon>
        <taxon>Pterygota</taxon>
        <taxon>Neoptera</taxon>
        <taxon>Endopterygota</taxon>
        <taxon>Hymenoptera</taxon>
        <taxon>Cephoidea</taxon>
        <taxon>Cephidae</taxon>
        <taxon>Cephus</taxon>
    </lineage>
</organism>
<dbReference type="KEGG" id="ccin:112494620"/>
<sequence>MVIIVKPKIQQESEATKRAIKEKVDIKNITVGITKLKKDSKGTVILGCESGEEIEVLKAEVQNKMGEGFKVTESTQMKSKIKIVNIEEEELNLTDEELVDTIKTQNGIEETEGREWKIVKRLTKGRQQERNRRGPIEGSIILEVDEATHEELLSKRKLSVG</sequence>
<dbReference type="Proteomes" id="UP000694920">
    <property type="component" value="Unplaced"/>
</dbReference>